<proteinExistence type="predicted"/>
<accession>A0A0S4KSH7</accession>
<organism evidence="1 2">
    <name type="scientific">Candidatus Nitrospira inopinata</name>
    <dbReference type="NCBI Taxonomy" id="1715989"/>
    <lineage>
        <taxon>Bacteria</taxon>
        <taxon>Pseudomonadati</taxon>
        <taxon>Nitrospirota</taxon>
        <taxon>Nitrospiria</taxon>
        <taxon>Nitrospirales</taxon>
        <taxon>Nitrospiraceae</taxon>
        <taxon>Nitrospira</taxon>
    </lineage>
</organism>
<dbReference type="RefSeq" id="WP_062482241.1">
    <property type="nucleotide sequence ID" value="NZ_LN885086.1"/>
</dbReference>
<dbReference type="EMBL" id="LN885086">
    <property type="protein sequence ID" value="CUQ65259.1"/>
    <property type="molecule type" value="Genomic_DNA"/>
</dbReference>
<evidence type="ECO:0000313" key="1">
    <source>
        <dbReference type="EMBL" id="CUQ65259.1"/>
    </source>
</evidence>
<keyword evidence="2" id="KW-1185">Reference proteome</keyword>
<dbReference type="Proteomes" id="UP000066284">
    <property type="component" value="Chromosome 1"/>
</dbReference>
<dbReference type="AlphaFoldDB" id="A0A0S4KSH7"/>
<dbReference type="KEGG" id="nio:NITINOP_0283"/>
<reference evidence="2" key="1">
    <citation type="submission" date="2015-09" db="EMBL/GenBank/DDBJ databases">
        <authorList>
            <person name="Daims H."/>
        </authorList>
    </citation>
    <scope>NUCLEOTIDE SEQUENCE [LARGE SCALE GENOMIC DNA]</scope>
</reference>
<gene>
    <name evidence="1" type="ORF">NITINOP_0283</name>
</gene>
<evidence type="ECO:0000313" key="2">
    <source>
        <dbReference type="Proteomes" id="UP000066284"/>
    </source>
</evidence>
<sequence length="112" mass="12768">MSTLPLLFRKEGLVEKHQIEGVDPSDRYFNRAILVHRSSSGYTAKVTYEALTVESGSHSTIAAAVKEVVQKLQEFGFTQMRTRVNFRGSRYLAEKETWIEYADQPATPRTRS</sequence>
<protein>
    <submittedName>
        <fullName evidence="1">Uncharacterized protein</fullName>
    </submittedName>
</protein>
<name>A0A0S4KSH7_9BACT</name>
<dbReference type="OrthoDB" id="9793062at2"/>